<feature type="transmembrane region" description="Helical" evidence="1">
    <location>
        <begin position="41"/>
        <end position="62"/>
    </location>
</feature>
<dbReference type="AlphaFoldDB" id="A0A401UA85"/>
<dbReference type="EMBL" id="BHXQ01000003">
    <property type="protein sequence ID" value="GCC51790.1"/>
    <property type="molecule type" value="Genomic_DNA"/>
</dbReference>
<keyword evidence="1" id="KW-0812">Transmembrane</keyword>
<organism evidence="2 3">
    <name type="scientific">Chryseotalea sanaruensis</name>
    <dbReference type="NCBI Taxonomy" id="2482724"/>
    <lineage>
        <taxon>Bacteria</taxon>
        <taxon>Pseudomonadati</taxon>
        <taxon>Bacteroidota</taxon>
        <taxon>Cytophagia</taxon>
        <taxon>Cytophagales</taxon>
        <taxon>Chryseotaleaceae</taxon>
        <taxon>Chryseotalea</taxon>
    </lineage>
</organism>
<comment type="caution">
    <text evidence="2">The sequence shown here is derived from an EMBL/GenBank/DDBJ whole genome shotgun (WGS) entry which is preliminary data.</text>
</comment>
<accession>A0A401UA85</accession>
<evidence type="ECO:0008006" key="4">
    <source>
        <dbReference type="Google" id="ProtNLM"/>
    </source>
</evidence>
<feature type="transmembrane region" description="Helical" evidence="1">
    <location>
        <begin position="71"/>
        <end position="90"/>
    </location>
</feature>
<reference evidence="2 3" key="1">
    <citation type="submission" date="2018-11" db="EMBL/GenBank/DDBJ databases">
        <title>Chryseotalea sanarue gen. nov., sp., nov., a member of the family Cytophagaceae, isolated from a brackish lake in Hamamatsu Japan.</title>
        <authorList>
            <person name="Maejima Y."/>
            <person name="Iino T."/>
            <person name="Muraguchi Y."/>
            <person name="Fukuda K."/>
            <person name="Ohkuma M."/>
            <person name="Moriuchi R."/>
            <person name="Dohra H."/>
            <person name="Kimbara K."/>
            <person name="Shintani M."/>
        </authorList>
    </citation>
    <scope>NUCLEOTIDE SEQUENCE [LARGE SCALE GENOMIC DNA]</scope>
    <source>
        <strain evidence="2 3">Ys</strain>
    </source>
</reference>
<keyword evidence="1" id="KW-1133">Transmembrane helix</keyword>
<dbReference type="Proteomes" id="UP000288227">
    <property type="component" value="Unassembled WGS sequence"/>
</dbReference>
<keyword evidence="1" id="KW-0472">Membrane</keyword>
<proteinExistence type="predicted"/>
<dbReference type="RefSeq" id="WP_127122437.1">
    <property type="nucleotide sequence ID" value="NZ_BHXQ01000003.1"/>
</dbReference>
<gene>
    <name evidence="2" type="ORF">SanaruYs_20190</name>
</gene>
<evidence type="ECO:0000313" key="3">
    <source>
        <dbReference type="Proteomes" id="UP000288227"/>
    </source>
</evidence>
<dbReference type="OrthoDB" id="982062at2"/>
<evidence type="ECO:0000256" key="1">
    <source>
        <dbReference type="SAM" id="Phobius"/>
    </source>
</evidence>
<protein>
    <recommendedName>
        <fullName evidence="4">DUF423 domain-containing protein</fullName>
    </recommendedName>
</protein>
<sequence>MNKALVFLGLGISFSTLQDTKKVQNNFSKRIYQNPRSTKIFILIMSGMVLFFCLAGLAAFFMSEKNAFSELAFGLISVGIGMIGMLKAAVEMADYQQKLEKI</sequence>
<name>A0A401UA85_9BACT</name>
<keyword evidence="3" id="KW-1185">Reference proteome</keyword>
<evidence type="ECO:0000313" key="2">
    <source>
        <dbReference type="EMBL" id="GCC51790.1"/>
    </source>
</evidence>